<evidence type="ECO:0000313" key="1">
    <source>
        <dbReference type="EMBL" id="KAI9451897.1"/>
    </source>
</evidence>
<proteinExistence type="predicted"/>
<evidence type="ECO:0000313" key="2">
    <source>
        <dbReference type="Proteomes" id="UP001207468"/>
    </source>
</evidence>
<organism evidence="1 2">
    <name type="scientific">Russula earlei</name>
    <dbReference type="NCBI Taxonomy" id="71964"/>
    <lineage>
        <taxon>Eukaryota</taxon>
        <taxon>Fungi</taxon>
        <taxon>Dikarya</taxon>
        <taxon>Basidiomycota</taxon>
        <taxon>Agaricomycotina</taxon>
        <taxon>Agaricomycetes</taxon>
        <taxon>Russulales</taxon>
        <taxon>Russulaceae</taxon>
        <taxon>Russula</taxon>
    </lineage>
</organism>
<comment type="caution">
    <text evidence="1">The sequence shown here is derived from an EMBL/GenBank/DDBJ whole genome shotgun (WGS) entry which is preliminary data.</text>
</comment>
<dbReference type="EMBL" id="JAGFNK010000355">
    <property type="protein sequence ID" value="KAI9451897.1"/>
    <property type="molecule type" value="Genomic_DNA"/>
</dbReference>
<name>A0ACC0TXL8_9AGAM</name>
<accession>A0ACC0TXL8</accession>
<reference evidence="1" key="1">
    <citation type="submission" date="2021-03" db="EMBL/GenBank/DDBJ databases">
        <title>Evolutionary priming and transition to the ectomycorrhizal habit in an iconic lineage of mushroom-forming fungi: is preadaptation a requirement?</title>
        <authorList>
            <consortium name="DOE Joint Genome Institute"/>
            <person name="Looney B.P."/>
            <person name="Miyauchi S."/>
            <person name="Morin E."/>
            <person name="Drula E."/>
            <person name="Courty P.E."/>
            <person name="Chicoki N."/>
            <person name="Fauchery L."/>
            <person name="Kohler A."/>
            <person name="Kuo A."/>
            <person name="LaButti K."/>
            <person name="Pangilinan J."/>
            <person name="Lipzen A."/>
            <person name="Riley R."/>
            <person name="Andreopoulos W."/>
            <person name="He G."/>
            <person name="Johnson J."/>
            <person name="Barry K.W."/>
            <person name="Grigoriev I.V."/>
            <person name="Nagy L."/>
            <person name="Hibbett D."/>
            <person name="Henrissat B."/>
            <person name="Matheny P.B."/>
            <person name="Labbe J."/>
            <person name="Martin A.F."/>
        </authorList>
    </citation>
    <scope>NUCLEOTIDE SEQUENCE</scope>
    <source>
        <strain evidence="1">BPL698</strain>
    </source>
</reference>
<dbReference type="Proteomes" id="UP001207468">
    <property type="component" value="Unassembled WGS sequence"/>
</dbReference>
<gene>
    <name evidence="1" type="ORF">F5148DRAFT_528622</name>
</gene>
<sequence length="375" mass="41631">MEGHVTSNMTTIRMQNIPLDTHKRQLLRKCLNMNFPNWMTSDNLVQVFLGFSQEVVLSSSLELSPDNSKTMTGTITLRNMSEVQKLLEVDEFSLSEGNAFPVESTRRVAIDTHFHGLTVIAGGDDSKLDIIAIHGLNGHAFNSWTVDDGVMWLRDLLPAQVPDARVLLYGYNANVIEDASRSRIQEHARLFIKFLQGLAEIQKRRVIFICHSLGGLVLKQALVFIRNEKVYSTLRDVALGVIFLGTPHGGSAHADIAQDITRISFRANANQLLSDIQKDSPSLMDLAHSFKEFHSELKIASFCEQLSMKLPGPFSTDLGLVVDQRSATIADEQPIPVNCDHVTIAKYANASDVVFQLVVSEVKRMAMGIVTSMPL</sequence>
<keyword evidence="2" id="KW-1185">Reference proteome</keyword>
<protein>
    <submittedName>
        <fullName evidence="1">Alpha/Beta hydrolase protein</fullName>
    </submittedName>
</protein>
<keyword evidence="1" id="KW-0378">Hydrolase</keyword>